<keyword evidence="2" id="KW-1185">Reference proteome</keyword>
<comment type="caution">
    <text evidence="1">The sequence shown here is derived from an EMBL/GenBank/DDBJ whole genome shotgun (WGS) entry which is preliminary data.</text>
</comment>
<protein>
    <recommendedName>
        <fullName evidence="3">RNase H type-1 domain-containing protein</fullName>
    </recommendedName>
</protein>
<evidence type="ECO:0000313" key="2">
    <source>
        <dbReference type="Proteomes" id="UP001454036"/>
    </source>
</evidence>
<dbReference type="AlphaFoldDB" id="A0AAV3RYP6"/>
<gene>
    <name evidence="1" type="ORF">LIER_34149</name>
</gene>
<name>A0AAV3RYP6_LITER</name>
<sequence>MVCNLLYYIGRNNILSYNHCKGWHKPPNGIIKLNVDETYKNGVGGLGGILRNCQGHMIATVGIQACVSSSLDAEIQVVVQLGRHTKGSQSDMEARQKSTKLKALVVLEGAGLPYVR</sequence>
<organism evidence="1 2">
    <name type="scientific">Lithospermum erythrorhizon</name>
    <name type="common">Purple gromwell</name>
    <name type="synonym">Lithospermum officinale var. erythrorhizon</name>
    <dbReference type="NCBI Taxonomy" id="34254"/>
    <lineage>
        <taxon>Eukaryota</taxon>
        <taxon>Viridiplantae</taxon>
        <taxon>Streptophyta</taxon>
        <taxon>Embryophyta</taxon>
        <taxon>Tracheophyta</taxon>
        <taxon>Spermatophyta</taxon>
        <taxon>Magnoliopsida</taxon>
        <taxon>eudicotyledons</taxon>
        <taxon>Gunneridae</taxon>
        <taxon>Pentapetalae</taxon>
        <taxon>asterids</taxon>
        <taxon>lamiids</taxon>
        <taxon>Boraginales</taxon>
        <taxon>Boraginaceae</taxon>
        <taxon>Boraginoideae</taxon>
        <taxon>Lithospermeae</taxon>
        <taxon>Lithospermum</taxon>
    </lineage>
</organism>
<reference evidence="1 2" key="1">
    <citation type="submission" date="2024-01" db="EMBL/GenBank/DDBJ databases">
        <title>The complete chloroplast genome sequence of Lithospermum erythrorhizon: insights into the phylogenetic relationship among Boraginaceae species and the maternal lineages of purple gromwells.</title>
        <authorList>
            <person name="Okada T."/>
            <person name="Watanabe K."/>
        </authorList>
    </citation>
    <scope>NUCLEOTIDE SEQUENCE [LARGE SCALE GENOMIC DNA]</scope>
</reference>
<dbReference type="EMBL" id="BAABME010014117">
    <property type="protein sequence ID" value="GAA0186861.1"/>
    <property type="molecule type" value="Genomic_DNA"/>
</dbReference>
<proteinExistence type="predicted"/>
<accession>A0AAV3RYP6</accession>
<evidence type="ECO:0000313" key="1">
    <source>
        <dbReference type="EMBL" id="GAA0186861.1"/>
    </source>
</evidence>
<evidence type="ECO:0008006" key="3">
    <source>
        <dbReference type="Google" id="ProtNLM"/>
    </source>
</evidence>
<dbReference type="Proteomes" id="UP001454036">
    <property type="component" value="Unassembled WGS sequence"/>
</dbReference>